<reference evidence="5" key="1">
    <citation type="submission" date="2021-02" db="EMBL/GenBank/DDBJ databases">
        <authorList>
            <person name="Nowell W R."/>
        </authorList>
    </citation>
    <scope>NUCLEOTIDE SEQUENCE</scope>
</reference>
<dbReference type="EMBL" id="CAJNRF010003567">
    <property type="protein sequence ID" value="CAF2052074.1"/>
    <property type="molecule type" value="Genomic_DNA"/>
</dbReference>
<keyword evidence="6" id="KW-1185">Reference proteome</keyword>
<evidence type="ECO:0000313" key="6">
    <source>
        <dbReference type="Proteomes" id="UP000663866"/>
    </source>
</evidence>
<protein>
    <submittedName>
        <fullName evidence="5">Uncharacterized protein</fullName>
    </submittedName>
</protein>
<dbReference type="Proteomes" id="UP000663887">
    <property type="component" value="Unassembled WGS sequence"/>
</dbReference>
<evidence type="ECO:0000313" key="3">
    <source>
        <dbReference type="EMBL" id="CAF2237983.1"/>
    </source>
</evidence>
<evidence type="ECO:0000313" key="5">
    <source>
        <dbReference type="EMBL" id="CAF4091164.1"/>
    </source>
</evidence>
<comment type="caution">
    <text evidence="5">The sequence shown here is derived from an EMBL/GenBank/DDBJ whole genome shotgun (WGS) entry which is preliminary data.</text>
</comment>
<sequence>MEPSHSGITKTTTEIIEQFCLLIDDDPYITIEGIQERADMSCGTVQRIIGDHLKLRKITANYVPKDLSDVQRAKRGRICKQNLSQFQQAT</sequence>
<organism evidence="5 6">
    <name type="scientific">Rotaria magnacalcarata</name>
    <dbReference type="NCBI Taxonomy" id="392030"/>
    <lineage>
        <taxon>Eukaryota</taxon>
        <taxon>Metazoa</taxon>
        <taxon>Spiralia</taxon>
        <taxon>Gnathifera</taxon>
        <taxon>Rotifera</taxon>
        <taxon>Eurotatoria</taxon>
        <taxon>Bdelloidea</taxon>
        <taxon>Philodinida</taxon>
        <taxon>Philodinidae</taxon>
        <taxon>Rotaria</taxon>
    </lineage>
</organism>
<name>A0A819UFA9_9BILA</name>
<evidence type="ECO:0000313" key="2">
    <source>
        <dbReference type="EMBL" id="CAF2139593.1"/>
    </source>
</evidence>
<accession>A0A819UFA9</accession>
<dbReference type="Proteomes" id="UP000681967">
    <property type="component" value="Unassembled WGS sequence"/>
</dbReference>
<dbReference type="Proteomes" id="UP000663856">
    <property type="component" value="Unassembled WGS sequence"/>
</dbReference>
<dbReference type="EMBL" id="CAJOBH010000862">
    <property type="protein sequence ID" value="CAF3821997.1"/>
    <property type="molecule type" value="Genomic_DNA"/>
</dbReference>
<evidence type="ECO:0000313" key="4">
    <source>
        <dbReference type="EMBL" id="CAF3821997.1"/>
    </source>
</evidence>
<dbReference type="Proteomes" id="UP000663866">
    <property type="component" value="Unassembled WGS sequence"/>
</dbReference>
<dbReference type="EMBL" id="CAJNRG010017751">
    <property type="protein sequence ID" value="CAF2237983.1"/>
    <property type="molecule type" value="Genomic_DNA"/>
</dbReference>
<dbReference type="Proteomes" id="UP000663824">
    <property type="component" value="Unassembled WGS sequence"/>
</dbReference>
<dbReference type="AlphaFoldDB" id="A0A819UFA9"/>
<dbReference type="EMBL" id="CAJOBG010004014">
    <property type="protein sequence ID" value="CAF4091164.1"/>
    <property type="molecule type" value="Genomic_DNA"/>
</dbReference>
<evidence type="ECO:0000313" key="1">
    <source>
        <dbReference type="EMBL" id="CAF2052074.1"/>
    </source>
</evidence>
<proteinExistence type="predicted"/>
<gene>
    <name evidence="4" type="ORF">BYL167_LOCUS4170</name>
    <name evidence="2" type="ORF">MBJ925_LOCUS29257</name>
    <name evidence="5" type="ORF">OVN521_LOCUS20365</name>
    <name evidence="1" type="ORF">WKI299_LOCUS10349</name>
    <name evidence="3" type="ORF">XDN619_LOCUS34668</name>
</gene>
<dbReference type="EMBL" id="CAJNRE010015649">
    <property type="protein sequence ID" value="CAF2139593.1"/>
    <property type="molecule type" value="Genomic_DNA"/>
</dbReference>